<evidence type="ECO:0000313" key="4">
    <source>
        <dbReference type="Proteomes" id="UP000690515"/>
    </source>
</evidence>
<evidence type="ECO:0000256" key="1">
    <source>
        <dbReference type="ARBA" id="ARBA00038283"/>
    </source>
</evidence>
<keyword evidence="4" id="KW-1185">Reference proteome</keyword>
<dbReference type="RefSeq" id="WP_215822357.1">
    <property type="nucleotide sequence ID" value="NZ_JAGSOY010000147.1"/>
</dbReference>
<dbReference type="SUPFAM" id="SSF46785">
    <property type="entry name" value="Winged helix' DNA-binding domain"/>
    <property type="match status" value="2"/>
</dbReference>
<name>A0ABS5ZJ33_9GAMM</name>
<evidence type="ECO:0000313" key="3">
    <source>
        <dbReference type="EMBL" id="MBU2714086.1"/>
    </source>
</evidence>
<dbReference type="InterPro" id="IPR036388">
    <property type="entry name" value="WH-like_DNA-bd_sf"/>
</dbReference>
<comment type="similarity">
    <text evidence="1">Belongs to the initiator RepB protein family.</text>
</comment>
<evidence type="ECO:0000259" key="2">
    <source>
        <dbReference type="Pfam" id="PF01051"/>
    </source>
</evidence>
<reference evidence="3 4" key="1">
    <citation type="submission" date="2021-04" db="EMBL/GenBank/DDBJ databases">
        <authorList>
            <person name="Pira H."/>
            <person name="Risdian C."/>
            <person name="Wink J."/>
        </authorList>
    </citation>
    <scope>NUCLEOTIDE SEQUENCE [LARGE SCALE GENOMIC DNA]</scope>
    <source>
        <strain evidence="3 4">WH53</strain>
    </source>
</reference>
<accession>A0ABS5ZJ33</accession>
<dbReference type="Gene3D" id="1.10.10.10">
    <property type="entry name" value="Winged helix-like DNA-binding domain superfamily/Winged helix DNA-binding domain"/>
    <property type="match status" value="2"/>
</dbReference>
<organism evidence="3 4">
    <name type="scientific">Zooshikella harenae</name>
    <dbReference type="NCBI Taxonomy" id="2827238"/>
    <lineage>
        <taxon>Bacteria</taxon>
        <taxon>Pseudomonadati</taxon>
        <taxon>Pseudomonadota</taxon>
        <taxon>Gammaproteobacteria</taxon>
        <taxon>Oceanospirillales</taxon>
        <taxon>Zooshikellaceae</taxon>
        <taxon>Zooshikella</taxon>
    </lineage>
</organism>
<dbReference type="InterPro" id="IPR036390">
    <property type="entry name" value="WH_DNA-bd_sf"/>
</dbReference>
<feature type="domain" description="Initiator Rep protein WH1" evidence="2">
    <location>
        <begin position="7"/>
        <end position="156"/>
    </location>
</feature>
<protein>
    <submittedName>
        <fullName evidence="3">Replication initiation protein</fullName>
    </submittedName>
</protein>
<dbReference type="InterPro" id="IPR000525">
    <property type="entry name" value="Initiator_Rep_WH1"/>
</dbReference>
<sequence length="339" mass="39863">MKKQNRVTKANQLIQAQLVESKVSLSVREQKIVLAIISLISPEDDSLKDYELSIKKLCDLTGIDESNLYRNRMRDIATNLTTSSIRIIRPEEPDGALYTTWFSDVDYRPREGVVRFSISKKLRPYLLQLKSHFTTYQLKQITSLRSTNAIRMYELLRQFYPEKSEEPVVYSEIKVANLRAYLGIEDSKYKRFNDFKKRVLDHVREELTDKTDLTFNYKTKTHGRKVIAIAFRIFKNNVSEPVDEFDEYEQALELEKTLEDKVAEYLPARLVVTVFNKFDRKRIERNFNYTVVQIELGDVKNPGKYLWSAINEDYAKDDSSSSLEDEINDISWVDRRESF</sequence>
<gene>
    <name evidence="3" type="ORF">KCG35_23835</name>
</gene>
<dbReference type="Pfam" id="PF21205">
    <property type="entry name" value="Rep3_C"/>
    <property type="match status" value="1"/>
</dbReference>
<dbReference type="EMBL" id="JAGSOY010000147">
    <property type="protein sequence ID" value="MBU2714086.1"/>
    <property type="molecule type" value="Genomic_DNA"/>
</dbReference>
<dbReference type="Pfam" id="PF01051">
    <property type="entry name" value="Rep3_N"/>
    <property type="match status" value="1"/>
</dbReference>
<comment type="caution">
    <text evidence="3">The sequence shown here is derived from an EMBL/GenBank/DDBJ whole genome shotgun (WGS) entry which is preliminary data.</text>
</comment>
<dbReference type="Proteomes" id="UP000690515">
    <property type="component" value="Unassembled WGS sequence"/>
</dbReference>
<proteinExistence type="inferred from homology"/>